<gene>
    <name evidence="1" type="ORF">CDH04_08445</name>
    <name evidence="2" type="ORF">FZC43_08450</name>
</gene>
<evidence type="ECO:0000313" key="4">
    <source>
        <dbReference type="Proteomes" id="UP000681131"/>
    </source>
</evidence>
<dbReference type="KEGG" id="fad:CDH04_08445"/>
<dbReference type="OrthoDB" id="4680340at2"/>
<dbReference type="PANTHER" id="PTHR38688:SF1">
    <property type="entry name" value="FAD_NAD(P)-BINDING DOMAIN-CONTAINING PROTEIN"/>
    <property type="match status" value="1"/>
</dbReference>
<evidence type="ECO:0000313" key="1">
    <source>
        <dbReference type="EMBL" id="AXA34423.1"/>
    </source>
</evidence>
<accession>A0A2Z4Y151</accession>
<evidence type="ECO:0000313" key="2">
    <source>
        <dbReference type="EMBL" id="QIW12669.1"/>
    </source>
</evidence>
<dbReference type="AlphaFoldDB" id="A0A2Z4Y151"/>
<sequence>MLKDKFRWAIIGAGPAGIATVGLLLDNNVDAKDILWIDPDFRVGDFGQKWCEVSSNTSVKLFLSFLNQIDSFDYSECNEKFVLNTQDKEGFTHLKNAAEPLRWVTDNLRTKVNSCEANITEQYVKNGTWNLVSDKQTYYAEKVVLATGSTPKSLTLHDSERCHEIGLASALTPSILAEEVSNDDKIAIFGSSHSAMIIVRNLIEAGITDIANFYLEPLRYAVRMDGWTLYDNTGLKGETAKWVRQNISQNLDKRVSRYLSTKEQIDKHLPNYNKVIYATGFNQRTPVLEGVDFSKYDSSTGIIAPGLFGVGIAFPCKTIDPSGNVELNVGLFKFMNDIKRMLPLWLQYSL</sequence>
<dbReference type="SUPFAM" id="SSF51905">
    <property type="entry name" value="FAD/NAD(P)-binding domain"/>
    <property type="match status" value="1"/>
</dbReference>
<evidence type="ECO:0000313" key="3">
    <source>
        <dbReference type="Proteomes" id="UP000251120"/>
    </source>
</evidence>
<dbReference type="InterPro" id="IPR036188">
    <property type="entry name" value="FAD/NAD-bd_sf"/>
</dbReference>
<dbReference type="InterPro" id="IPR053275">
    <property type="entry name" value="Agnestin_monoxygenase"/>
</dbReference>
<reference evidence="2 4" key="2">
    <citation type="submission" date="2019-08" db="EMBL/GenBank/DDBJ databases">
        <title>Complete genome sequences of Francisella adeliensis (FSC1325 and FSC1326).</title>
        <authorList>
            <person name="Ohrman C."/>
            <person name="Uneklint I."/>
            <person name="Vallesi A."/>
            <person name="Karlsson L."/>
            <person name="Sjodin A."/>
        </authorList>
    </citation>
    <scope>NUCLEOTIDE SEQUENCE [LARGE SCALE GENOMIC DNA]</scope>
    <source>
        <strain evidence="2 4">FSC1325</strain>
    </source>
</reference>
<reference evidence="1 3" key="1">
    <citation type="submission" date="2017-06" db="EMBL/GenBank/DDBJ databases">
        <title>Complete genome of Francisella adeliensis.</title>
        <authorList>
            <person name="Vallesi A."/>
            <person name="Sjodin A."/>
        </authorList>
    </citation>
    <scope>NUCLEOTIDE SEQUENCE [LARGE SCALE GENOMIC DNA]</scope>
    <source>
        <strain evidence="1 3">FDC440</strain>
    </source>
</reference>
<dbReference type="EMBL" id="CP043424">
    <property type="protein sequence ID" value="QIW12669.1"/>
    <property type="molecule type" value="Genomic_DNA"/>
</dbReference>
<dbReference type="PANTHER" id="PTHR38688">
    <property type="entry name" value="PYR_REDOX_2 DOMAIN-CONTAINING PROTEIN"/>
    <property type="match status" value="1"/>
</dbReference>
<keyword evidence="4" id="KW-1185">Reference proteome</keyword>
<name>A0A2Z4Y151_9GAMM</name>
<protein>
    <recommendedName>
        <fullName evidence="5">Pyridine nucleotide-disulfide oxidoreductase</fullName>
    </recommendedName>
</protein>
<evidence type="ECO:0008006" key="5">
    <source>
        <dbReference type="Google" id="ProtNLM"/>
    </source>
</evidence>
<dbReference type="RefSeq" id="WP_112870600.1">
    <property type="nucleotide sequence ID" value="NZ_CP021781.1"/>
</dbReference>
<organism evidence="1 3">
    <name type="scientific">Francisella adeliensis</name>
    <dbReference type="NCBI Taxonomy" id="2007306"/>
    <lineage>
        <taxon>Bacteria</taxon>
        <taxon>Pseudomonadati</taxon>
        <taxon>Pseudomonadota</taxon>
        <taxon>Gammaproteobacteria</taxon>
        <taxon>Thiotrichales</taxon>
        <taxon>Francisellaceae</taxon>
        <taxon>Francisella</taxon>
    </lineage>
</organism>
<dbReference type="Gene3D" id="3.50.50.60">
    <property type="entry name" value="FAD/NAD(P)-binding domain"/>
    <property type="match status" value="1"/>
</dbReference>
<dbReference type="PRINTS" id="PR00368">
    <property type="entry name" value="FADPNR"/>
</dbReference>
<dbReference type="Proteomes" id="UP000251120">
    <property type="component" value="Chromosome"/>
</dbReference>
<dbReference type="Proteomes" id="UP000681131">
    <property type="component" value="Chromosome"/>
</dbReference>
<proteinExistence type="predicted"/>
<dbReference type="Pfam" id="PF13738">
    <property type="entry name" value="Pyr_redox_3"/>
    <property type="match status" value="1"/>
</dbReference>
<dbReference type="EMBL" id="CP021781">
    <property type="protein sequence ID" value="AXA34423.1"/>
    <property type="molecule type" value="Genomic_DNA"/>
</dbReference>